<gene>
    <name evidence="2" type="ORF">BE04_21895</name>
</gene>
<sequence length="577" mass="65771">MLHLLAKQVIAERKLVMLPAVQAEYNGLRAAVHPVKEFRPDEVALEVWLEGMRPDVVARITRKGHLKELLIEIAVTHFCESEKTGLIRARRMAGIEINLSRVPRNVSREEMEDAIISSAPRRWLFNSVQEQEEEQLRAEFERRLAEKREREQKIRRRVRALIDAQARELAACFRENVAALPRRRAPAEQKHIDRVHSAGLAGIVGVELAGGACFAVVSEAWQSFLLDRFILGDNSLFNTVLTSAEALSLLRRRGLLRPRFVRSISDELAKATRALEPGFQSPEEVIKAYLGSLAEHHILRQQRYGWSRDTLAAQEALKRLRKIDDGLLRVAELKRRLNALLRSLPGECWVDVRWWMQTPHHGLEKSPASLAVAGGWAYDSLIEHLDRLKRMKEAGAPVEENLLGLPLEEQQELRREEHRLAQMAARLAAEERARKDADERREVEALRRSALIKYVIDALGDTDGAARLERPLRSLGNLAISALGGLSEEQDRSARLELLTEQERRSAVARRQADTQTLQDELRNEAIIYRDPHWADHWMNAINRELDSKRPKDVCVDAAGLAKCRAALKREARTRRA</sequence>
<dbReference type="EMBL" id="JELX01000554">
    <property type="protein sequence ID" value="KYF64030.1"/>
    <property type="molecule type" value="Genomic_DNA"/>
</dbReference>
<organism evidence="2 3">
    <name type="scientific">Sorangium cellulosum</name>
    <name type="common">Polyangium cellulosum</name>
    <dbReference type="NCBI Taxonomy" id="56"/>
    <lineage>
        <taxon>Bacteria</taxon>
        <taxon>Pseudomonadati</taxon>
        <taxon>Myxococcota</taxon>
        <taxon>Polyangia</taxon>
        <taxon>Polyangiales</taxon>
        <taxon>Polyangiaceae</taxon>
        <taxon>Sorangium</taxon>
    </lineage>
</organism>
<reference evidence="2 3" key="1">
    <citation type="submission" date="2014-02" db="EMBL/GenBank/DDBJ databases">
        <title>The small core and large imbalanced accessory genome model reveals a collaborative survival strategy of Sorangium cellulosum strains in nature.</title>
        <authorList>
            <person name="Han K."/>
            <person name="Peng R."/>
            <person name="Blom J."/>
            <person name="Li Y.-Z."/>
        </authorList>
    </citation>
    <scope>NUCLEOTIDE SEQUENCE [LARGE SCALE GENOMIC DNA]</scope>
    <source>
        <strain evidence="2 3">So0157-18</strain>
    </source>
</reference>
<accession>A0A150Q7V0</accession>
<keyword evidence="1" id="KW-0175">Coiled coil</keyword>
<comment type="caution">
    <text evidence="2">The sequence shown here is derived from an EMBL/GenBank/DDBJ whole genome shotgun (WGS) entry which is preliminary data.</text>
</comment>
<evidence type="ECO:0000313" key="3">
    <source>
        <dbReference type="Proteomes" id="UP000075604"/>
    </source>
</evidence>
<dbReference type="Proteomes" id="UP000075604">
    <property type="component" value="Unassembled WGS sequence"/>
</dbReference>
<name>A0A150Q7V0_SORCE</name>
<feature type="coiled-coil region" evidence="1">
    <location>
        <begin position="128"/>
        <end position="157"/>
    </location>
</feature>
<proteinExistence type="predicted"/>
<evidence type="ECO:0000313" key="2">
    <source>
        <dbReference type="EMBL" id="KYF64030.1"/>
    </source>
</evidence>
<feature type="coiled-coil region" evidence="1">
    <location>
        <begin position="413"/>
        <end position="440"/>
    </location>
</feature>
<protein>
    <submittedName>
        <fullName evidence="2">Uncharacterized protein</fullName>
    </submittedName>
</protein>
<evidence type="ECO:0000256" key="1">
    <source>
        <dbReference type="SAM" id="Coils"/>
    </source>
</evidence>
<dbReference type="AlphaFoldDB" id="A0A150Q7V0"/>